<dbReference type="Gene3D" id="1.20.5.110">
    <property type="match status" value="1"/>
</dbReference>
<evidence type="ECO:0000256" key="2">
    <source>
        <dbReference type="ARBA" id="ARBA00004409"/>
    </source>
</evidence>
<dbReference type="SUPFAM" id="SSF58038">
    <property type="entry name" value="SNARE fusion complex"/>
    <property type="match status" value="1"/>
</dbReference>
<dbReference type="CDD" id="cd15841">
    <property type="entry name" value="SNARE_Qc"/>
    <property type="match status" value="1"/>
</dbReference>
<dbReference type="InterPro" id="IPR000727">
    <property type="entry name" value="T_SNARE_dom"/>
</dbReference>
<evidence type="ECO:0000313" key="16">
    <source>
        <dbReference type="EMBL" id="KOM41756.1"/>
    </source>
</evidence>
<dbReference type="OrthoDB" id="261831at2759"/>
<keyword evidence="10 13" id="KW-0472">Membrane</keyword>
<evidence type="ECO:0000256" key="8">
    <source>
        <dbReference type="ARBA" id="ARBA00023034"/>
    </source>
</evidence>
<dbReference type="GO" id="GO:0005789">
    <property type="term" value="C:endoplasmic reticulum membrane"/>
    <property type="evidence" value="ECO:0007669"/>
    <property type="project" value="UniProtKB-SubCell"/>
</dbReference>
<evidence type="ECO:0000256" key="1">
    <source>
        <dbReference type="ARBA" id="ARBA00004163"/>
    </source>
</evidence>
<evidence type="ECO:0000259" key="14">
    <source>
        <dbReference type="PROSITE" id="PS50192"/>
    </source>
</evidence>
<dbReference type="OMA" id="ACFFLVY"/>
<dbReference type="FunFam" id="1.20.5.110:FF:000056">
    <property type="entry name" value="Bet1-like protein At4g14600"/>
    <property type="match status" value="1"/>
</dbReference>
<evidence type="ECO:0000256" key="6">
    <source>
        <dbReference type="ARBA" id="ARBA00022927"/>
    </source>
</evidence>
<dbReference type="Gramene" id="KOM41756">
    <property type="protein sequence ID" value="KOM41756"/>
    <property type="gene ID" value="LR48_Vigan04g195400"/>
</dbReference>
<dbReference type="KEGG" id="var:108330113"/>
<name>A0A0L9UGB7_PHAAN</name>
<evidence type="ECO:0000256" key="9">
    <source>
        <dbReference type="ARBA" id="ARBA00023054"/>
    </source>
</evidence>
<keyword evidence="8" id="KW-0333">Golgi apparatus</keyword>
<evidence type="ECO:0000313" key="17">
    <source>
        <dbReference type="Proteomes" id="UP000053144"/>
    </source>
</evidence>
<protein>
    <submittedName>
        <fullName evidence="15">Bet1-like protein</fullName>
    </submittedName>
</protein>
<gene>
    <name evidence="15" type="ORF">HKW66_Vig0101470</name>
    <name evidence="16" type="ORF">LR48_Vigan04g195400</name>
</gene>
<reference evidence="16" key="2">
    <citation type="submission" date="2015-02" db="EMBL/GenBank/DDBJ databases">
        <authorList>
            <person name="Chooi Y.-H."/>
        </authorList>
    </citation>
    <scope>NUCLEOTIDE SEQUENCE</scope>
    <source>
        <tissue evidence="16">Seedling</tissue>
    </source>
</reference>
<evidence type="ECO:0000256" key="3">
    <source>
        <dbReference type="ARBA" id="ARBA00022448"/>
    </source>
</evidence>
<evidence type="ECO:0000313" key="15">
    <source>
        <dbReference type="EMBL" id="KAG2399999.1"/>
    </source>
</evidence>
<evidence type="ECO:0000256" key="5">
    <source>
        <dbReference type="ARBA" id="ARBA00022824"/>
    </source>
</evidence>
<keyword evidence="3" id="KW-0813">Transport</keyword>
<proteinExistence type="inferred from homology"/>
<keyword evidence="5" id="KW-0256">Endoplasmic reticulum</keyword>
<feature type="domain" description="T-SNARE coiled-coil homology" evidence="14">
    <location>
        <begin position="46"/>
        <end position="101"/>
    </location>
</feature>
<dbReference type="GO" id="GO:0000139">
    <property type="term" value="C:Golgi membrane"/>
    <property type="evidence" value="ECO:0007669"/>
    <property type="project" value="UniProtKB-SubCell"/>
</dbReference>
<dbReference type="STRING" id="3914.A0A0L9UGB7"/>
<reference evidence="17" key="1">
    <citation type="journal article" date="2015" name="Proc. Natl. Acad. Sci. U.S.A.">
        <title>Genome sequencing of adzuki bean (Vigna angularis) provides insight into high starch and low fat accumulation and domestication.</title>
        <authorList>
            <person name="Yang K."/>
            <person name="Tian Z."/>
            <person name="Chen C."/>
            <person name="Luo L."/>
            <person name="Zhao B."/>
            <person name="Wang Z."/>
            <person name="Yu L."/>
            <person name="Li Y."/>
            <person name="Sun Y."/>
            <person name="Li W."/>
            <person name="Chen Y."/>
            <person name="Li Y."/>
            <person name="Zhang Y."/>
            <person name="Ai D."/>
            <person name="Zhao J."/>
            <person name="Shang C."/>
            <person name="Ma Y."/>
            <person name="Wu B."/>
            <person name="Wang M."/>
            <person name="Gao L."/>
            <person name="Sun D."/>
            <person name="Zhang P."/>
            <person name="Guo F."/>
            <person name="Wang W."/>
            <person name="Li Y."/>
            <person name="Wang J."/>
            <person name="Varshney R.K."/>
            <person name="Wang J."/>
            <person name="Ling H.Q."/>
            <person name="Wan P."/>
        </authorList>
    </citation>
    <scope>NUCLEOTIDE SEQUENCE</scope>
    <source>
        <strain evidence="17">cv. Jingnong 6</strain>
    </source>
</reference>
<dbReference type="EMBL" id="JABFOF010000004">
    <property type="protein sequence ID" value="KAG2399999.1"/>
    <property type="molecule type" value="Genomic_DNA"/>
</dbReference>
<dbReference type="EMBL" id="CM003374">
    <property type="protein sequence ID" value="KOM41756.1"/>
    <property type="molecule type" value="Genomic_DNA"/>
</dbReference>
<evidence type="ECO:0000313" key="18">
    <source>
        <dbReference type="Proteomes" id="UP000743370"/>
    </source>
</evidence>
<keyword evidence="9" id="KW-0175">Coiled coil</keyword>
<dbReference type="GO" id="GO:0015031">
    <property type="term" value="P:protein transport"/>
    <property type="evidence" value="ECO:0007669"/>
    <property type="project" value="UniProtKB-KW"/>
</dbReference>
<comment type="similarity">
    <text evidence="11">Belongs to the BET1 family.</text>
</comment>
<evidence type="ECO:0000256" key="12">
    <source>
        <dbReference type="ARBA" id="ARBA00060029"/>
    </source>
</evidence>
<sequence>MSTNPHKGASFYGDAVHYRSSEGLSTRPVASSDEIQLSIDPGIDFDDEITGLRGQVRRLRNVAEDIGTEVKYQRDFLEQVQMTMLKAQAGVKNNLRRLNKSIVRNGANHVVHVIVFALLCFFIVYLWSKVSRK</sequence>
<dbReference type="Proteomes" id="UP000743370">
    <property type="component" value="Unassembled WGS sequence"/>
</dbReference>
<evidence type="ECO:0000256" key="13">
    <source>
        <dbReference type="SAM" id="Phobius"/>
    </source>
</evidence>
<feature type="transmembrane region" description="Helical" evidence="13">
    <location>
        <begin position="106"/>
        <end position="127"/>
    </location>
</feature>
<dbReference type="PANTHER" id="PTHR12791">
    <property type="entry name" value="GOLGI SNARE BET1-RELATED"/>
    <property type="match status" value="1"/>
</dbReference>
<organism evidence="16 17">
    <name type="scientific">Phaseolus angularis</name>
    <name type="common">Azuki bean</name>
    <name type="synonym">Vigna angularis</name>
    <dbReference type="NCBI Taxonomy" id="3914"/>
    <lineage>
        <taxon>Eukaryota</taxon>
        <taxon>Viridiplantae</taxon>
        <taxon>Streptophyta</taxon>
        <taxon>Embryophyta</taxon>
        <taxon>Tracheophyta</taxon>
        <taxon>Spermatophyta</taxon>
        <taxon>Magnoliopsida</taxon>
        <taxon>eudicotyledons</taxon>
        <taxon>Gunneridae</taxon>
        <taxon>Pentapetalae</taxon>
        <taxon>rosids</taxon>
        <taxon>fabids</taxon>
        <taxon>Fabales</taxon>
        <taxon>Fabaceae</taxon>
        <taxon>Papilionoideae</taxon>
        <taxon>50 kb inversion clade</taxon>
        <taxon>NPAAA clade</taxon>
        <taxon>indigoferoid/millettioid clade</taxon>
        <taxon>Phaseoleae</taxon>
        <taxon>Vigna</taxon>
    </lineage>
</organism>
<dbReference type="Proteomes" id="UP000053144">
    <property type="component" value="Chromosome 4"/>
</dbReference>
<reference evidence="15 18" key="3">
    <citation type="submission" date="2020-05" db="EMBL/GenBank/DDBJ databases">
        <title>Vigna angularis (adzuki bean) Var. LongXiaoDou No. 4 denovo assembly.</title>
        <authorList>
            <person name="Xiang H."/>
        </authorList>
    </citation>
    <scope>NUCLEOTIDE SEQUENCE [LARGE SCALE GENOMIC DNA]</scope>
    <source>
        <tissue evidence="15">Leaf</tissue>
    </source>
</reference>
<accession>A0A0L9UGB7</accession>
<dbReference type="AlphaFoldDB" id="A0A0L9UGB7"/>
<evidence type="ECO:0000256" key="4">
    <source>
        <dbReference type="ARBA" id="ARBA00022692"/>
    </source>
</evidence>
<evidence type="ECO:0000256" key="10">
    <source>
        <dbReference type="ARBA" id="ARBA00023136"/>
    </source>
</evidence>
<evidence type="ECO:0000256" key="11">
    <source>
        <dbReference type="ARBA" id="ARBA00037962"/>
    </source>
</evidence>
<keyword evidence="6" id="KW-0653">Protein transport</keyword>
<comment type="subcellular location">
    <subcellularLocation>
        <location evidence="1">Endoplasmic reticulum membrane</location>
        <topology evidence="1">Single-pass type IV membrane protein</topology>
    </subcellularLocation>
    <subcellularLocation>
        <location evidence="2">Golgi apparatus membrane</location>
        <topology evidence="2">Single-pass type IV membrane protein</topology>
    </subcellularLocation>
</comment>
<keyword evidence="4 13" id="KW-0812">Transmembrane</keyword>
<keyword evidence="7 13" id="KW-1133">Transmembrane helix</keyword>
<comment type="function">
    <text evidence="12">Required for vesicular transport from the ER to the Golgi complex. Functions as a SNARE associated with ER-derived vesicles.</text>
</comment>
<dbReference type="PROSITE" id="PS50192">
    <property type="entry name" value="T_SNARE"/>
    <property type="match status" value="1"/>
</dbReference>
<evidence type="ECO:0000256" key="7">
    <source>
        <dbReference type="ARBA" id="ARBA00022989"/>
    </source>
</evidence>